<dbReference type="GO" id="GO:2000300">
    <property type="term" value="P:regulation of synaptic vesicle exocytosis"/>
    <property type="evidence" value="ECO:0007669"/>
    <property type="project" value="TreeGrafter"/>
</dbReference>
<dbReference type="GO" id="GO:0031083">
    <property type="term" value="C:BLOC-1 complex"/>
    <property type="evidence" value="ECO:0007669"/>
    <property type="project" value="InterPro"/>
</dbReference>
<name>A0A9X6NI20_HYPEX</name>
<feature type="compositionally biased region" description="Low complexity" evidence="4">
    <location>
        <begin position="159"/>
        <end position="173"/>
    </location>
</feature>
<dbReference type="PANTHER" id="PTHR31305:SF2">
    <property type="entry name" value="SNARE-ASSOCIATED PROTEIN SNAPIN"/>
    <property type="match status" value="1"/>
</dbReference>
<feature type="region of interest" description="Disordered" evidence="4">
    <location>
        <begin position="122"/>
        <end position="173"/>
    </location>
</feature>
<dbReference type="InterPro" id="IPR017246">
    <property type="entry name" value="Snapin"/>
</dbReference>
<dbReference type="GO" id="GO:0007040">
    <property type="term" value="P:lysosome organization"/>
    <property type="evidence" value="ECO:0007669"/>
    <property type="project" value="TreeGrafter"/>
</dbReference>
<dbReference type="GO" id="GO:0008021">
    <property type="term" value="C:synaptic vesicle"/>
    <property type="evidence" value="ECO:0007669"/>
    <property type="project" value="TreeGrafter"/>
</dbReference>
<evidence type="ECO:0000256" key="2">
    <source>
        <dbReference type="ARBA" id="ARBA00023054"/>
    </source>
</evidence>
<comment type="similarity">
    <text evidence="1">Belongs to the SNAPIN family.</text>
</comment>
<dbReference type="GO" id="GO:0016079">
    <property type="term" value="P:synaptic vesicle exocytosis"/>
    <property type="evidence" value="ECO:0007669"/>
    <property type="project" value="TreeGrafter"/>
</dbReference>
<comment type="caution">
    <text evidence="5">The sequence shown here is derived from an EMBL/GenBank/DDBJ whole genome shotgun (WGS) entry which is preliminary data.</text>
</comment>
<evidence type="ECO:0000256" key="4">
    <source>
        <dbReference type="SAM" id="MobiDB-lite"/>
    </source>
</evidence>
<dbReference type="Proteomes" id="UP000192578">
    <property type="component" value="Unassembled WGS sequence"/>
</dbReference>
<dbReference type="OrthoDB" id="5399166at2759"/>
<evidence type="ECO:0000313" key="5">
    <source>
        <dbReference type="EMBL" id="OWA52966.1"/>
    </source>
</evidence>
<dbReference type="Pfam" id="PF14712">
    <property type="entry name" value="Snapin_Pallidin"/>
    <property type="match status" value="1"/>
</dbReference>
<dbReference type="GO" id="GO:0000149">
    <property type="term" value="F:SNARE binding"/>
    <property type="evidence" value="ECO:0007669"/>
    <property type="project" value="TreeGrafter"/>
</dbReference>
<keyword evidence="6" id="KW-1185">Reference proteome</keyword>
<dbReference type="InterPro" id="IPR028119">
    <property type="entry name" value="Snapin/Pallidin/Snn1"/>
</dbReference>
<dbReference type="AlphaFoldDB" id="A0A9X6NI20"/>
<protein>
    <recommendedName>
        <fullName evidence="3">Biogenesis of lysosome-related organelles complex 1 subunit 7</fullName>
    </recommendedName>
</protein>
<sequence length="173" mass="18604">MASKQQSTENGTASSLNKTGKVEESLPENLQDALVDAFRPIIHELDVVVEETRNSQQDVKRQIDLLSDEIYRVSTVCEVNPTLEMYAKKMATIKRRVTVMHNILQNVQERLKKLEQIGNARTGAPIPLAPPAPNSVSPTPVLAPAPPAPPAPLAPPAPSSVSPAPVLAPAPKD</sequence>
<dbReference type="GO" id="GO:0032418">
    <property type="term" value="P:lysosome localization"/>
    <property type="evidence" value="ECO:0007669"/>
    <property type="project" value="TreeGrafter"/>
</dbReference>
<dbReference type="GO" id="GO:0008333">
    <property type="term" value="P:endosome to lysosome transport"/>
    <property type="evidence" value="ECO:0007669"/>
    <property type="project" value="TreeGrafter"/>
</dbReference>
<keyword evidence="2" id="KW-0175">Coiled coil</keyword>
<accession>A0A9X6NI20</accession>
<feature type="compositionally biased region" description="Pro residues" evidence="4">
    <location>
        <begin position="141"/>
        <end position="158"/>
    </location>
</feature>
<evidence type="ECO:0000313" key="6">
    <source>
        <dbReference type="Proteomes" id="UP000192578"/>
    </source>
</evidence>
<reference evidence="6" key="1">
    <citation type="submission" date="2017-01" db="EMBL/GenBank/DDBJ databases">
        <title>Comparative genomics of anhydrobiosis in the tardigrade Hypsibius dujardini.</title>
        <authorList>
            <person name="Yoshida Y."/>
            <person name="Koutsovoulos G."/>
            <person name="Laetsch D."/>
            <person name="Stevens L."/>
            <person name="Kumar S."/>
            <person name="Horikawa D."/>
            <person name="Ishino K."/>
            <person name="Komine S."/>
            <person name="Tomita M."/>
            <person name="Blaxter M."/>
            <person name="Arakawa K."/>
        </authorList>
    </citation>
    <scope>NUCLEOTIDE SEQUENCE [LARGE SCALE GENOMIC DNA]</scope>
    <source>
        <strain evidence="6">Z151</strain>
    </source>
</reference>
<feature type="region of interest" description="Disordered" evidence="4">
    <location>
        <begin position="1"/>
        <end position="24"/>
    </location>
</feature>
<proteinExistence type="inferred from homology"/>
<evidence type="ECO:0000256" key="1">
    <source>
        <dbReference type="ARBA" id="ARBA00006111"/>
    </source>
</evidence>
<gene>
    <name evidence="5" type="ORF">BV898_17404</name>
</gene>
<dbReference type="EMBL" id="MTYJ01000295">
    <property type="protein sequence ID" value="OWA52966.1"/>
    <property type="molecule type" value="Genomic_DNA"/>
</dbReference>
<dbReference type="GO" id="GO:0099078">
    <property type="term" value="C:BORC complex"/>
    <property type="evidence" value="ECO:0007669"/>
    <property type="project" value="TreeGrafter"/>
</dbReference>
<feature type="compositionally biased region" description="Polar residues" evidence="4">
    <location>
        <begin position="1"/>
        <end position="18"/>
    </location>
</feature>
<dbReference type="GO" id="GO:0006886">
    <property type="term" value="P:intracellular protein transport"/>
    <property type="evidence" value="ECO:0007669"/>
    <property type="project" value="InterPro"/>
</dbReference>
<dbReference type="PANTHER" id="PTHR31305">
    <property type="entry name" value="SNARE-ASSOCIATED PROTEIN SNAPIN"/>
    <property type="match status" value="1"/>
</dbReference>
<evidence type="ECO:0000256" key="3">
    <source>
        <dbReference type="ARBA" id="ARBA00033330"/>
    </source>
</evidence>
<organism evidence="5 6">
    <name type="scientific">Hypsibius exemplaris</name>
    <name type="common">Freshwater tardigrade</name>
    <dbReference type="NCBI Taxonomy" id="2072580"/>
    <lineage>
        <taxon>Eukaryota</taxon>
        <taxon>Metazoa</taxon>
        <taxon>Ecdysozoa</taxon>
        <taxon>Tardigrada</taxon>
        <taxon>Eutardigrada</taxon>
        <taxon>Parachela</taxon>
        <taxon>Hypsibioidea</taxon>
        <taxon>Hypsibiidae</taxon>
        <taxon>Hypsibius</taxon>
    </lineage>
</organism>